<keyword evidence="11" id="KW-1185">Reference proteome</keyword>
<keyword evidence="5" id="KW-0804">Transcription</keyword>
<dbReference type="EMBL" id="JASJQH010006985">
    <property type="protein sequence ID" value="KAK9721277.1"/>
    <property type="molecule type" value="Genomic_DNA"/>
</dbReference>
<name>A0ABR2W5Z8_9FUNG</name>
<sequence>MSQTKRKSEEVDYLFDEEDEEELVPIEEDHSNVDLDLSSLDTKIWLVKVPKFLAEKWDKIEEDGLDMGKVRIFEAPPSTVGRPKPPKISLLIPNSSTTTDIPREYNIQITNQQVQNMYVFKEDGKTGVADSLAGTVHHECGVVPVYNDEYRRIMRGRLMQAGKPQRSVKVLSDNDKTAMLAPAARAMSEFRGNSFKKAKPNPDSKSIRMPRNELMDLLFEGFEKFPYWTLKGIIEYTKQPVSYLKEVLNEICILNKKGPYTSMYQLKPEFKKAEKDKKDNDKTAEGNGDEPNIDEELEMDDDDDDLEMVEV</sequence>
<dbReference type="InterPro" id="IPR003196">
    <property type="entry name" value="TFIIF_beta"/>
</dbReference>
<dbReference type="PANTHER" id="PTHR10445:SF0">
    <property type="entry name" value="GENERAL TRANSCRIPTION FACTOR IIF SUBUNIT 2"/>
    <property type="match status" value="1"/>
</dbReference>
<dbReference type="InterPro" id="IPR011039">
    <property type="entry name" value="TFIIF_interaction"/>
</dbReference>
<evidence type="ECO:0000313" key="10">
    <source>
        <dbReference type="EMBL" id="KAK9721277.1"/>
    </source>
</evidence>
<feature type="domain" description="TFIIF beta subunit HTH" evidence="8">
    <location>
        <begin position="207"/>
        <end position="271"/>
    </location>
</feature>
<evidence type="ECO:0000256" key="6">
    <source>
        <dbReference type="ARBA" id="ARBA00023242"/>
    </source>
</evidence>
<keyword evidence="3" id="KW-0805">Transcription regulation</keyword>
<dbReference type="InterPro" id="IPR040450">
    <property type="entry name" value="TFIIF_beta_HTH"/>
</dbReference>
<keyword evidence="6" id="KW-0539">Nucleus</keyword>
<comment type="similarity">
    <text evidence="2">Belongs to the TFIIF beta subunit family.</text>
</comment>
<dbReference type="SUPFAM" id="SSF50916">
    <property type="entry name" value="Rap30/74 interaction domains"/>
    <property type="match status" value="1"/>
</dbReference>
<evidence type="ECO:0000259" key="8">
    <source>
        <dbReference type="Pfam" id="PF02270"/>
    </source>
</evidence>
<proteinExistence type="inferred from homology"/>
<evidence type="ECO:0000256" key="7">
    <source>
        <dbReference type="SAM" id="MobiDB-lite"/>
    </source>
</evidence>
<gene>
    <name evidence="10" type="ORF">K7432_003541</name>
</gene>
<comment type="caution">
    <text evidence="10">The sequence shown here is derived from an EMBL/GenBank/DDBJ whole genome shotgun (WGS) entry which is preliminary data.</text>
</comment>
<dbReference type="Pfam" id="PF02270">
    <property type="entry name" value="TFIIF_beta"/>
    <property type="match status" value="1"/>
</dbReference>
<evidence type="ECO:0008006" key="12">
    <source>
        <dbReference type="Google" id="ProtNLM"/>
    </source>
</evidence>
<evidence type="ECO:0000259" key="9">
    <source>
        <dbReference type="Pfam" id="PF17683"/>
    </source>
</evidence>
<evidence type="ECO:0000256" key="5">
    <source>
        <dbReference type="ARBA" id="ARBA00023163"/>
    </source>
</evidence>
<feature type="compositionally biased region" description="Acidic residues" evidence="7">
    <location>
        <begin position="287"/>
        <end position="311"/>
    </location>
</feature>
<dbReference type="InterPro" id="IPR036390">
    <property type="entry name" value="WH_DNA-bd_sf"/>
</dbReference>
<evidence type="ECO:0000256" key="2">
    <source>
        <dbReference type="ARBA" id="ARBA00009543"/>
    </source>
</evidence>
<organism evidence="10 11">
    <name type="scientific">Basidiobolus ranarum</name>
    <dbReference type="NCBI Taxonomy" id="34480"/>
    <lineage>
        <taxon>Eukaryota</taxon>
        <taxon>Fungi</taxon>
        <taxon>Fungi incertae sedis</taxon>
        <taxon>Zoopagomycota</taxon>
        <taxon>Entomophthoromycotina</taxon>
        <taxon>Basidiobolomycetes</taxon>
        <taxon>Basidiobolales</taxon>
        <taxon>Basidiobolaceae</taxon>
        <taxon>Basidiobolus</taxon>
    </lineage>
</organism>
<keyword evidence="4" id="KW-0238">DNA-binding</keyword>
<dbReference type="Gene3D" id="1.10.10.10">
    <property type="entry name" value="Winged helix-like DNA-binding domain superfamily/Winged helix DNA-binding domain"/>
    <property type="match status" value="1"/>
</dbReference>
<accession>A0ABR2W5Z8</accession>
<feature type="compositionally biased region" description="Basic and acidic residues" evidence="7">
    <location>
        <begin position="271"/>
        <end position="284"/>
    </location>
</feature>
<feature type="domain" description="TFIIF beta subunit N-terminal" evidence="9">
    <location>
        <begin position="42"/>
        <end position="129"/>
    </location>
</feature>
<evidence type="ECO:0000256" key="1">
    <source>
        <dbReference type="ARBA" id="ARBA00004123"/>
    </source>
</evidence>
<comment type="subcellular location">
    <subcellularLocation>
        <location evidence="1">Nucleus</location>
    </subcellularLocation>
</comment>
<protein>
    <recommendedName>
        <fullName evidence="12">Transcription initiation factor IIF subunit beta</fullName>
    </recommendedName>
</protein>
<dbReference type="SUPFAM" id="SSF46785">
    <property type="entry name" value="Winged helix' DNA-binding domain"/>
    <property type="match status" value="1"/>
</dbReference>
<dbReference type="Proteomes" id="UP001479436">
    <property type="component" value="Unassembled WGS sequence"/>
</dbReference>
<evidence type="ECO:0000313" key="11">
    <source>
        <dbReference type="Proteomes" id="UP001479436"/>
    </source>
</evidence>
<feature type="region of interest" description="Disordered" evidence="7">
    <location>
        <begin position="271"/>
        <end position="311"/>
    </location>
</feature>
<dbReference type="Pfam" id="PF17683">
    <property type="entry name" value="TFIIF_beta_N"/>
    <property type="match status" value="1"/>
</dbReference>
<dbReference type="CDD" id="cd07980">
    <property type="entry name" value="TFIIF_beta"/>
    <property type="match status" value="1"/>
</dbReference>
<dbReference type="InterPro" id="IPR036388">
    <property type="entry name" value="WH-like_DNA-bd_sf"/>
</dbReference>
<dbReference type="InterPro" id="IPR040504">
    <property type="entry name" value="TFIIF_beta_N"/>
</dbReference>
<dbReference type="PANTHER" id="PTHR10445">
    <property type="entry name" value="GENERAL TRANSCRIPTION FACTOR IIF SUBUNIT 2"/>
    <property type="match status" value="1"/>
</dbReference>
<evidence type="ECO:0000256" key="4">
    <source>
        <dbReference type="ARBA" id="ARBA00023125"/>
    </source>
</evidence>
<reference evidence="10 11" key="1">
    <citation type="submission" date="2023-04" db="EMBL/GenBank/DDBJ databases">
        <title>Genome of Basidiobolus ranarum AG-B5.</title>
        <authorList>
            <person name="Stajich J.E."/>
            <person name="Carter-House D."/>
            <person name="Gryganskyi A."/>
        </authorList>
    </citation>
    <scope>NUCLEOTIDE SEQUENCE [LARGE SCALE GENOMIC DNA]</scope>
    <source>
        <strain evidence="10 11">AG-B5</strain>
    </source>
</reference>
<evidence type="ECO:0000256" key="3">
    <source>
        <dbReference type="ARBA" id="ARBA00023015"/>
    </source>
</evidence>